<dbReference type="SUPFAM" id="SSF46894">
    <property type="entry name" value="C-terminal effector domain of the bipartite response regulators"/>
    <property type="match status" value="1"/>
</dbReference>
<evidence type="ECO:0000313" key="6">
    <source>
        <dbReference type="Proteomes" id="UP000185934"/>
    </source>
</evidence>
<dbReference type="Gene3D" id="1.10.10.10">
    <property type="entry name" value="Winged helix-like DNA-binding domain superfamily/Winged helix DNA-binding domain"/>
    <property type="match status" value="1"/>
</dbReference>
<keyword evidence="3" id="KW-0804">Transcription</keyword>
<dbReference type="InterPro" id="IPR016032">
    <property type="entry name" value="Sig_transdc_resp-reg_C-effctor"/>
</dbReference>
<dbReference type="InterPro" id="IPR059106">
    <property type="entry name" value="WHD_MalT"/>
</dbReference>
<dbReference type="STRING" id="1839801.Dform_00246"/>
<feature type="domain" description="HTH luxR-type" evidence="4">
    <location>
        <begin position="837"/>
        <end position="902"/>
    </location>
</feature>
<name>A0A1P8F553_9CHLR</name>
<dbReference type="PROSITE" id="PS50043">
    <property type="entry name" value="HTH_LUXR_2"/>
    <property type="match status" value="1"/>
</dbReference>
<dbReference type="GO" id="GO:0003677">
    <property type="term" value="F:DNA binding"/>
    <property type="evidence" value="ECO:0007669"/>
    <property type="project" value="UniProtKB-KW"/>
</dbReference>
<sequence length="904" mass="101123">MSIQILATKLYVPRPPPKVVLRPHLIELLNNGLHRKLTLISAPAGFGKTTLVSEWVSGCGRPVAWLSLDARDNDPISFLSYLIAALQTIFPKIGGQSLVALQAPQPPSIESILTTLLNEITSVEDRFVLVFDDYYLLDSKPVDEATNFLIEHLPAHMHLVIASREDPSLPLARLRVRNQLTELRAGDLRFTPAEASEFLNRVMGLNLSIENIQALETRTEGWIAGLQLAALSMQGRTDASSFIQSFTGSNRFVLDYLLEEVLQKQSESIQRFLMNTSILERLSGPLCDAVNPNPCASGQSTLENLERANLFLVALDNERRWYRYHHLFAELLRHRLEQTSPTLVSKLHLQASIWFENENLIEEAVSHAFASLDWDYTADLIQRFAQRVHGQTNLVILGRWLETLPEPVMKVRPWLYVYQALAWHWIGPRERIEERLLLAEQALPKSNMLEAEATRLAGYISTIRAHYALTFGDIPRVLAMAKAAMQQLPEGDYMRRWTAMALGGAYWGEGNVIATQQAFQAAIPMALDHNFPLLAVSPACYVGMQLVKQGKLGEAIRVYHEGIEYATLDGGQQPPIAGFPKVKLGDVLREKNDLAGAEHWLLQGLEQCLQLGHPDLLVDAYAMLIRFQLAQNNWRDADASFQRAEELARKMPTDPFVCCELDDCRVRLKLVQSRLDDLNRWAESSGLTVDSELSYHYDLHHINLARVLLARARNASSSADKTDNLSQASTLLARLLPAAQKAGWVYEAIKILILQALVSAESKDGKAIDSLRSALELAETGGFIRIFVDEGPPMARLLSEAAARRMMPDYVGKLLAAFEADTHRGGEKHAAFTNPSAGVLIEPLSQRELEILRLMAQGLSNREIGQRAFLALDTIKGHNSRIFGKLQVQRRTEAIARARELGLL</sequence>
<protein>
    <submittedName>
        <fullName evidence="5">LuxR family transcriptional regulator, maltose regulon positive regulatory protein</fullName>
    </submittedName>
</protein>
<dbReference type="SUPFAM" id="SSF48452">
    <property type="entry name" value="TPR-like"/>
    <property type="match status" value="1"/>
</dbReference>
<dbReference type="CDD" id="cd06170">
    <property type="entry name" value="LuxR_C_like"/>
    <property type="match status" value="1"/>
</dbReference>
<dbReference type="OrthoDB" id="1137593at2"/>
<dbReference type="Pfam" id="PF17874">
    <property type="entry name" value="TPR_MalT"/>
    <property type="match status" value="1"/>
</dbReference>
<dbReference type="Pfam" id="PF25873">
    <property type="entry name" value="WHD_MalT"/>
    <property type="match status" value="1"/>
</dbReference>
<dbReference type="EMBL" id="CP018258">
    <property type="protein sequence ID" value="APV43609.1"/>
    <property type="molecule type" value="Genomic_DNA"/>
</dbReference>
<evidence type="ECO:0000256" key="3">
    <source>
        <dbReference type="ARBA" id="ARBA00023163"/>
    </source>
</evidence>
<dbReference type="GO" id="GO:0006355">
    <property type="term" value="P:regulation of DNA-templated transcription"/>
    <property type="evidence" value="ECO:0007669"/>
    <property type="project" value="InterPro"/>
</dbReference>
<dbReference type="InterPro" id="IPR000792">
    <property type="entry name" value="Tscrpt_reg_LuxR_C"/>
</dbReference>
<proteinExistence type="predicted"/>
<accession>A0A1P8F553</accession>
<evidence type="ECO:0000256" key="2">
    <source>
        <dbReference type="ARBA" id="ARBA00023125"/>
    </source>
</evidence>
<dbReference type="PANTHER" id="PTHR44688:SF16">
    <property type="entry name" value="DNA-BINDING TRANSCRIPTIONAL ACTIVATOR DEVR_DOSR"/>
    <property type="match status" value="1"/>
</dbReference>
<evidence type="ECO:0000313" key="5">
    <source>
        <dbReference type="EMBL" id="APV43609.1"/>
    </source>
</evidence>
<keyword evidence="1" id="KW-0805">Transcription regulation</keyword>
<dbReference type="SUPFAM" id="SSF52540">
    <property type="entry name" value="P-loop containing nucleoside triphosphate hydrolases"/>
    <property type="match status" value="1"/>
</dbReference>
<dbReference type="Pfam" id="PF00196">
    <property type="entry name" value="GerE"/>
    <property type="match status" value="1"/>
</dbReference>
<gene>
    <name evidence="5" type="ORF">Dform_00246</name>
</gene>
<dbReference type="InterPro" id="IPR041617">
    <property type="entry name" value="TPR_MalT"/>
</dbReference>
<dbReference type="InterPro" id="IPR011990">
    <property type="entry name" value="TPR-like_helical_dom_sf"/>
</dbReference>
<keyword evidence="2" id="KW-0238">DNA-binding</keyword>
<dbReference type="AlphaFoldDB" id="A0A1P8F553"/>
<dbReference type="PRINTS" id="PR00038">
    <property type="entry name" value="HTHLUXR"/>
</dbReference>
<evidence type="ECO:0000259" key="4">
    <source>
        <dbReference type="PROSITE" id="PS50043"/>
    </source>
</evidence>
<organism evidence="5 6">
    <name type="scientific">Dehalogenimonas formicexedens</name>
    <dbReference type="NCBI Taxonomy" id="1839801"/>
    <lineage>
        <taxon>Bacteria</taxon>
        <taxon>Bacillati</taxon>
        <taxon>Chloroflexota</taxon>
        <taxon>Dehalococcoidia</taxon>
        <taxon>Dehalococcoidales</taxon>
        <taxon>Dehalococcoidaceae</taxon>
        <taxon>Dehalogenimonas</taxon>
    </lineage>
</organism>
<dbReference type="PANTHER" id="PTHR44688">
    <property type="entry name" value="DNA-BINDING TRANSCRIPTIONAL ACTIVATOR DEVR_DOSR"/>
    <property type="match status" value="1"/>
</dbReference>
<dbReference type="SMART" id="SM00421">
    <property type="entry name" value="HTH_LUXR"/>
    <property type="match status" value="1"/>
</dbReference>
<dbReference type="Gene3D" id="3.40.50.300">
    <property type="entry name" value="P-loop containing nucleotide triphosphate hydrolases"/>
    <property type="match status" value="1"/>
</dbReference>
<dbReference type="Proteomes" id="UP000185934">
    <property type="component" value="Chromosome"/>
</dbReference>
<reference evidence="6" key="1">
    <citation type="submission" date="2016-11" db="EMBL/GenBank/DDBJ databases">
        <title>Dehalogenimonas formicexedens sp. nov., a chlorinated alkane respiring bacterium isolated from contaminated groundwater.</title>
        <authorList>
            <person name="Key T.A."/>
            <person name="Bowman K.S."/>
            <person name="Lee I."/>
            <person name="Chun J."/>
            <person name="Albuquerque L."/>
            <person name="da Costa M.S."/>
            <person name="Rainey F.A."/>
            <person name="Moe W.M."/>
        </authorList>
    </citation>
    <scope>NUCLEOTIDE SEQUENCE [LARGE SCALE GENOMIC DNA]</scope>
    <source>
        <strain evidence="6">NSZ-14</strain>
    </source>
</reference>
<dbReference type="Gene3D" id="1.25.40.10">
    <property type="entry name" value="Tetratricopeptide repeat domain"/>
    <property type="match status" value="1"/>
</dbReference>
<dbReference type="InterPro" id="IPR027417">
    <property type="entry name" value="P-loop_NTPase"/>
</dbReference>
<dbReference type="RefSeq" id="WP_076003404.1">
    <property type="nucleotide sequence ID" value="NZ_CP018258.1"/>
</dbReference>
<keyword evidence="6" id="KW-1185">Reference proteome</keyword>
<dbReference type="KEGG" id="dfo:Dform_00246"/>
<dbReference type="InterPro" id="IPR036388">
    <property type="entry name" value="WH-like_DNA-bd_sf"/>
</dbReference>
<evidence type="ECO:0000256" key="1">
    <source>
        <dbReference type="ARBA" id="ARBA00023015"/>
    </source>
</evidence>